<dbReference type="AlphaFoldDB" id="A0A841U3Q2"/>
<comment type="similarity">
    <text evidence="1">Belongs to the LamB/PxpA family.</text>
</comment>
<evidence type="ECO:0000256" key="1">
    <source>
        <dbReference type="HAMAP-Rule" id="MF_00691"/>
    </source>
</evidence>
<reference evidence="2 3" key="1">
    <citation type="submission" date="2020-08" db="EMBL/GenBank/DDBJ databases">
        <title>Cohnella phylogeny.</title>
        <authorList>
            <person name="Dunlap C."/>
        </authorList>
    </citation>
    <scope>NUCLEOTIDE SEQUENCE [LARGE SCALE GENOMIC DNA]</scope>
    <source>
        <strain evidence="2 3">DSM 25239</strain>
    </source>
</reference>
<dbReference type="CDD" id="cd10787">
    <property type="entry name" value="LamB_YcsF_like"/>
    <property type="match status" value="1"/>
</dbReference>
<keyword evidence="3" id="KW-1185">Reference proteome</keyword>
<dbReference type="Pfam" id="PF03746">
    <property type="entry name" value="LamB_YcsF"/>
    <property type="match status" value="1"/>
</dbReference>
<dbReference type="SUPFAM" id="SSF88713">
    <property type="entry name" value="Glycoside hydrolase/deacetylase"/>
    <property type="match status" value="1"/>
</dbReference>
<comment type="catalytic activity">
    <reaction evidence="1">
        <text>5-oxo-L-proline + ATP + 2 H2O = L-glutamate + ADP + phosphate + H(+)</text>
        <dbReference type="Rhea" id="RHEA:10348"/>
        <dbReference type="ChEBI" id="CHEBI:15377"/>
        <dbReference type="ChEBI" id="CHEBI:15378"/>
        <dbReference type="ChEBI" id="CHEBI:29985"/>
        <dbReference type="ChEBI" id="CHEBI:30616"/>
        <dbReference type="ChEBI" id="CHEBI:43474"/>
        <dbReference type="ChEBI" id="CHEBI:58402"/>
        <dbReference type="ChEBI" id="CHEBI:456216"/>
        <dbReference type="EC" id="3.5.2.9"/>
    </reaction>
</comment>
<dbReference type="RefSeq" id="WP_185139174.1">
    <property type="nucleotide sequence ID" value="NZ_JACJVR010000118.1"/>
</dbReference>
<keyword evidence="1" id="KW-0547">Nucleotide-binding</keyword>
<gene>
    <name evidence="1" type="primary">pxpA</name>
    <name evidence="2" type="ORF">H7B90_27855</name>
</gene>
<keyword evidence="1" id="KW-0378">Hydrolase</keyword>
<dbReference type="GO" id="GO:0017168">
    <property type="term" value="F:5-oxoprolinase (ATP-hydrolyzing) activity"/>
    <property type="evidence" value="ECO:0007669"/>
    <property type="project" value="UniProtKB-UniRule"/>
</dbReference>
<evidence type="ECO:0000313" key="3">
    <source>
        <dbReference type="Proteomes" id="UP000553776"/>
    </source>
</evidence>
<dbReference type="HAMAP" id="MF_00691">
    <property type="entry name" value="PxpA"/>
    <property type="match status" value="1"/>
</dbReference>
<dbReference type="GO" id="GO:0005975">
    <property type="term" value="P:carbohydrate metabolic process"/>
    <property type="evidence" value="ECO:0007669"/>
    <property type="project" value="InterPro"/>
</dbReference>
<accession>A0A841U3Q2</accession>
<dbReference type="PANTHER" id="PTHR30292:SF0">
    <property type="entry name" value="5-OXOPROLINASE SUBUNIT A"/>
    <property type="match status" value="1"/>
</dbReference>
<name>A0A841U3Q2_9BACL</name>
<organism evidence="2 3">
    <name type="scientific">Cohnella xylanilytica</name>
    <dbReference type="NCBI Taxonomy" id="557555"/>
    <lineage>
        <taxon>Bacteria</taxon>
        <taxon>Bacillati</taxon>
        <taxon>Bacillota</taxon>
        <taxon>Bacilli</taxon>
        <taxon>Bacillales</taxon>
        <taxon>Paenibacillaceae</taxon>
        <taxon>Cohnella</taxon>
    </lineage>
</organism>
<keyword evidence="1" id="KW-0067">ATP-binding</keyword>
<proteinExistence type="inferred from homology"/>
<comment type="subunit">
    <text evidence="1">Forms a complex composed of PxpA, PxpB and PxpC.</text>
</comment>
<sequence>MEQNETARYVDLNVDVGEGFGPYRVADDEALLDAVSSANVACGFHAGDPSIMRRTVEACLARGVAIGAHPGLPDLPGFGRRELDATASEIEDCVLYQIGALEAFVRAAGGRLAHVKPHGALYHMASRRRDLAEAVASAVRALGPGLAVVGPAGSELLLAAEAAGLRPVPEGFADRAYLADGSLAPRRLAGSVLASPDEALEQTLSLLRAGEVRALDGGTARVTARTVCLHGDTPGAAAFALALRRGLEAHGYEIRPLSTGA</sequence>
<comment type="function">
    <text evidence="1">Catalyzes the cleavage of 5-oxoproline to form L-glutamate coupled to the hydrolysis of ATP to ADP and inorganic phosphate.</text>
</comment>
<dbReference type="NCBIfam" id="NF003816">
    <property type="entry name" value="PRK05406.1-5"/>
    <property type="match status" value="1"/>
</dbReference>
<comment type="caution">
    <text evidence="2">The sequence shown here is derived from an EMBL/GenBank/DDBJ whole genome shotgun (WGS) entry which is preliminary data.</text>
</comment>
<evidence type="ECO:0000313" key="2">
    <source>
        <dbReference type="EMBL" id="MBB6695216.1"/>
    </source>
</evidence>
<dbReference type="EMBL" id="JACJVR010000118">
    <property type="protein sequence ID" value="MBB6695216.1"/>
    <property type="molecule type" value="Genomic_DNA"/>
</dbReference>
<dbReference type="InterPro" id="IPR011330">
    <property type="entry name" value="Glyco_hydro/deAcase_b/a-brl"/>
</dbReference>
<dbReference type="GO" id="GO:0005524">
    <property type="term" value="F:ATP binding"/>
    <property type="evidence" value="ECO:0007669"/>
    <property type="project" value="UniProtKB-UniRule"/>
</dbReference>
<dbReference type="EC" id="3.5.2.9" evidence="1"/>
<dbReference type="Proteomes" id="UP000553776">
    <property type="component" value="Unassembled WGS sequence"/>
</dbReference>
<dbReference type="Gene3D" id="3.20.20.370">
    <property type="entry name" value="Glycoside hydrolase/deacetylase"/>
    <property type="match status" value="1"/>
</dbReference>
<dbReference type="InterPro" id="IPR005501">
    <property type="entry name" value="LamB/YcsF/PxpA-like"/>
</dbReference>
<dbReference type="PANTHER" id="PTHR30292">
    <property type="entry name" value="UNCHARACTERIZED PROTEIN YBGL-RELATED"/>
    <property type="match status" value="1"/>
</dbReference>
<dbReference type="NCBIfam" id="NF003814">
    <property type="entry name" value="PRK05406.1-3"/>
    <property type="match status" value="1"/>
</dbReference>
<protein>
    <recommendedName>
        <fullName evidence="1">5-oxoprolinase subunit A</fullName>
        <shortName evidence="1">5-OPase subunit A</shortName>
        <ecNumber evidence="1">3.5.2.9</ecNumber>
    </recommendedName>
    <alternativeName>
        <fullName evidence="1">5-oxoprolinase (ATP-hydrolyzing) subunit A</fullName>
    </alternativeName>
</protein>